<accession>A0ACC2PCX4</accession>
<dbReference type="Proteomes" id="UP001239111">
    <property type="component" value="Chromosome 2"/>
</dbReference>
<name>A0ACC2PCX4_9HYME</name>
<evidence type="ECO:0000313" key="1">
    <source>
        <dbReference type="EMBL" id="KAJ8681293.1"/>
    </source>
</evidence>
<gene>
    <name evidence="1" type="ORF">QAD02_017080</name>
</gene>
<comment type="caution">
    <text evidence="1">The sequence shown here is derived from an EMBL/GenBank/DDBJ whole genome shotgun (WGS) entry which is preliminary data.</text>
</comment>
<evidence type="ECO:0000313" key="2">
    <source>
        <dbReference type="Proteomes" id="UP001239111"/>
    </source>
</evidence>
<keyword evidence="2" id="KW-1185">Reference proteome</keyword>
<dbReference type="EMBL" id="CM056742">
    <property type="protein sequence ID" value="KAJ8681293.1"/>
    <property type="molecule type" value="Genomic_DNA"/>
</dbReference>
<reference evidence="1" key="1">
    <citation type="submission" date="2023-04" db="EMBL/GenBank/DDBJ databases">
        <title>A chromosome-level genome assembly of the parasitoid wasp Eretmocerus hayati.</title>
        <authorList>
            <person name="Zhong Y."/>
            <person name="Liu S."/>
            <person name="Liu Y."/>
        </authorList>
    </citation>
    <scope>NUCLEOTIDE SEQUENCE</scope>
    <source>
        <strain evidence="1">ZJU_SS_LIU_2023</strain>
    </source>
</reference>
<proteinExistence type="predicted"/>
<sequence>MSDSGKTDGNLSPSETVRNELSGGDNPTPGIGRGRGTRRGRGRSAALQPEARPRTRSSSKNKKNQDEPEAQLASPNSSKAGSGRVVIPANDVFNSSSENLSAPSRSESPDPPPTAQEYRFGDVPPQQGLLDGPRLLVPPENERNQGVSRSDPEIRNANANPRVPTDTPAILLGMKNRQQAFQSRIEEQAMRLSRIERLSAQIEKIQLNQGNVLNSHANRLDVVENDVRYVSAQAAEVKSQTRELSQSVAHHSECIDNLTGLIEGCNSLITKGSDSRQKLRDDLEKTQKELKDIARKTSSGGKLKPVALKPAPREVIMSDESNKSDVSATGIPRARKPRKRLNKKVNRGNKSSSVKRSTDVSDSGTDSNFVSEDPKTATPLENSHVDRIVSTRAGRGLKSEETGITVRSTENLATQPASKEQVVVDKGIGTQSCCVPTDGTTDGSVFWKRDQVGSRRWQEGAEASSPGEERSPEVEEASLGPHGRIRGEVGAGRAAAASAAREASGKNCQEGEAIGQEGASPPREDAETRRCEETSSDLLQNGVYPQKEGNSMFSAATTECDVEEGITGAEQLIEEVIKAILPHLNKLLLARRQFENKRRIVDFKRRVLLVVEHEGVSLPSGPLSHKFRTAYRLVHARNPPPDDMLLAKDEVIGNGSDNEGDASDVTSNVAEPRNSDEEDAAEIDWCAVEPESVEERYIEAESYGAEPEQSGVKERSGPCYPENSDTRSSSSELDSDVSYEFTYEEEEDINRPVRVLTPTAETYSPTAELFCESSHRDNQMSLEYRYDEAMW</sequence>
<organism evidence="1 2">
    <name type="scientific">Eretmocerus hayati</name>
    <dbReference type="NCBI Taxonomy" id="131215"/>
    <lineage>
        <taxon>Eukaryota</taxon>
        <taxon>Metazoa</taxon>
        <taxon>Ecdysozoa</taxon>
        <taxon>Arthropoda</taxon>
        <taxon>Hexapoda</taxon>
        <taxon>Insecta</taxon>
        <taxon>Pterygota</taxon>
        <taxon>Neoptera</taxon>
        <taxon>Endopterygota</taxon>
        <taxon>Hymenoptera</taxon>
        <taxon>Apocrita</taxon>
        <taxon>Proctotrupomorpha</taxon>
        <taxon>Chalcidoidea</taxon>
        <taxon>Aphelinidae</taxon>
        <taxon>Aphelininae</taxon>
        <taxon>Eretmocerus</taxon>
    </lineage>
</organism>
<protein>
    <submittedName>
        <fullName evidence="1">Uncharacterized protein</fullName>
    </submittedName>
</protein>